<proteinExistence type="predicted"/>
<dbReference type="SUPFAM" id="SSF56024">
    <property type="entry name" value="Phospholipase D/nuclease"/>
    <property type="match status" value="1"/>
</dbReference>
<dbReference type="Proteomes" id="UP001500503">
    <property type="component" value="Unassembled WGS sequence"/>
</dbReference>
<dbReference type="RefSeq" id="WP_345473361.1">
    <property type="nucleotide sequence ID" value="NZ_BAABHF010000048.1"/>
</dbReference>
<accession>A0ABP8QZP5</accession>
<name>A0ABP8QZP5_9ACTN</name>
<dbReference type="EMBL" id="BAABHF010000048">
    <property type="protein sequence ID" value="GAA4514080.1"/>
    <property type="molecule type" value="Genomic_DNA"/>
</dbReference>
<comment type="caution">
    <text evidence="1">The sequence shown here is derived from an EMBL/GenBank/DDBJ whole genome shotgun (WGS) entry which is preliminary data.</text>
</comment>
<evidence type="ECO:0000313" key="2">
    <source>
        <dbReference type="Proteomes" id="UP001500503"/>
    </source>
</evidence>
<dbReference type="Gene3D" id="1.10.260.40">
    <property type="entry name" value="lambda repressor-like DNA-binding domains"/>
    <property type="match status" value="1"/>
</dbReference>
<reference evidence="2" key="1">
    <citation type="journal article" date="2019" name="Int. J. Syst. Evol. Microbiol.">
        <title>The Global Catalogue of Microorganisms (GCM) 10K type strain sequencing project: providing services to taxonomists for standard genome sequencing and annotation.</title>
        <authorList>
            <consortium name="The Broad Institute Genomics Platform"/>
            <consortium name="The Broad Institute Genome Sequencing Center for Infectious Disease"/>
            <person name="Wu L."/>
            <person name="Ma J."/>
        </authorList>
    </citation>
    <scope>NUCLEOTIDE SEQUENCE [LARGE SCALE GENOMIC DNA]</scope>
    <source>
        <strain evidence="2">JCM 17933</strain>
    </source>
</reference>
<gene>
    <name evidence="1" type="ORF">GCM10023191_082110</name>
</gene>
<dbReference type="Gene3D" id="3.30.870.10">
    <property type="entry name" value="Endonuclease Chain A"/>
    <property type="match status" value="1"/>
</dbReference>
<evidence type="ECO:0000313" key="1">
    <source>
        <dbReference type="EMBL" id="GAA4514080.1"/>
    </source>
</evidence>
<sequence length="243" mass="27391">MNERLRAALDSSEFDEASIATRLGVDPKTVERWIAGRIPYPRYRSSLARLLNIDEQELWPHIAQRRPLPMQQFAEIQAAYAHRWAVPRKVWLRLFGSAEREIDILAYAALFLAEDDGILRILADRARAGVRVRILLGKSDSSHVAERGAEEGIDNAIAAKIQNALALYDPLTKIDNTEIRLHSTTLYASIYRGDNDLLINAHTYGSTASHAPVIHVRHTTPGDMAETYLTSFEQVWTESGNNF</sequence>
<organism evidence="1 2">
    <name type="scientific">Actinoallomurus oryzae</name>
    <dbReference type="NCBI Taxonomy" id="502180"/>
    <lineage>
        <taxon>Bacteria</taxon>
        <taxon>Bacillati</taxon>
        <taxon>Actinomycetota</taxon>
        <taxon>Actinomycetes</taxon>
        <taxon>Streptosporangiales</taxon>
        <taxon>Thermomonosporaceae</taxon>
        <taxon>Actinoallomurus</taxon>
    </lineage>
</organism>
<dbReference type="InterPro" id="IPR010982">
    <property type="entry name" value="Lambda_DNA-bd_dom_sf"/>
</dbReference>
<protein>
    <submittedName>
        <fullName evidence="1">DUF5919 domain-containing protein</fullName>
    </submittedName>
</protein>
<keyword evidence="2" id="KW-1185">Reference proteome</keyword>